<sequence length="63" mass="7436">MHENTEIRREVQRISCLGKCNPRFIVIPAGVDFFHVAERTTGRIKGFRRRHQDACDLARQLER</sequence>
<name>A0A1B2F882_PSEPU</name>
<dbReference type="AlphaFoldDB" id="A0A1B2F882"/>
<proteinExistence type="predicted"/>
<evidence type="ECO:0000313" key="1">
    <source>
        <dbReference type="EMBL" id="ANY88391.1"/>
    </source>
</evidence>
<reference evidence="1" key="1">
    <citation type="submission" date="2016-07" db="EMBL/GenBank/DDBJ databases">
        <title>New class B carbapenemase carried by novel plasmid in Pseudomonas putida enviromental strain in eastern Amazonia.</title>
        <authorList>
            <person name="Souza C.O."/>
            <person name="Lima K.V."/>
            <person name="Brasiliense D.M."/>
            <person name="Perez-Chaparro P.J."/>
            <person name="Mamizuka E.M."/>
            <person name="Lima M.O."/>
            <person name="Lima L.N."/>
            <person name="McCulloch J.A."/>
        </authorList>
    </citation>
    <scope>NUCLEOTIDE SEQUENCE [LARGE SCALE GENOMIC DNA]</scope>
    <source>
        <strain evidence="1">IEC33019</strain>
    </source>
</reference>
<dbReference type="EMBL" id="CP016634">
    <property type="protein sequence ID" value="ANY88391.1"/>
    <property type="molecule type" value="Genomic_DNA"/>
</dbReference>
<organism evidence="1">
    <name type="scientific">Pseudomonas putida</name>
    <name type="common">Arthrobacter siderocapsulatus</name>
    <dbReference type="NCBI Taxonomy" id="303"/>
    <lineage>
        <taxon>Bacteria</taxon>
        <taxon>Pseudomonadati</taxon>
        <taxon>Pseudomonadota</taxon>
        <taxon>Gammaproteobacteria</taxon>
        <taxon>Pseudomonadales</taxon>
        <taxon>Pseudomonadaceae</taxon>
        <taxon>Pseudomonas</taxon>
    </lineage>
</organism>
<protein>
    <submittedName>
        <fullName evidence="1">Uncharacterized protein</fullName>
    </submittedName>
</protein>
<accession>A0A1B2F882</accession>
<gene>
    <name evidence="1" type="ORF">IEC33019_2857</name>
</gene>